<evidence type="ECO:0000256" key="2">
    <source>
        <dbReference type="ARBA" id="ARBA00022759"/>
    </source>
</evidence>
<dbReference type="EMBL" id="CAADRN010000038">
    <property type="protein sequence ID" value="VFU11699.1"/>
    <property type="molecule type" value="Genomic_DNA"/>
</dbReference>
<sequence>MDIRFGYVAMSVILEKASPSKNVTVKTYSRLAETNPRAALSKVCRTASENLANTLRLLRHNRASGVKIYRFSSKLIPLATHPLLSGWNYADEFKKELATIGSFVQDNEMRVSFHPDHYTLINSPREEVLLSSLKDLEHHCLLLETMGLGPAARLVTHVGGSYKDKEKSLKRFLDNWTRLPPRTASRLTLENDDKTFTAGEVLYLCRKLTLPMVLDIHHFRCNSGCDKLEEILPGFLTSWKDTSLPAKIHASSPRSPGDCRSHHDYVNPTDLYPFLKLAREFGQDLDVMVEAKQKDQAMFRLVKDLAACPMIRQTGPASLSFA</sequence>
<name>A0A485LUG5_9ZZZZ</name>
<evidence type="ECO:0000256" key="3">
    <source>
        <dbReference type="ARBA" id="ARBA00022763"/>
    </source>
</evidence>
<dbReference type="GO" id="GO:0016787">
    <property type="term" value="F:hydrolase activity"/>
    <property type="evidence" value="ECO:0007669"/>
    <property type="project" value="UniProtKB-KW"/>
</dbReference>
<evidence type="ECO:0000256" key="6">
    <source>
        <dbReference type="ARBA" id="ARBA00023204"/>
    </source>
</evidence>
<protein>
    <submittedName>
        <fullName evidence="7">UV DNA damage endonuclease</fullName>
        <ecNumber evidence="7">3.-.-.-</ecNumber>
    </submittedName>
</protein>
<reference evidence="7" key="1">
    <citation type="submission" date="2019-03" db="EMBL/GenBank/DDBJ databases">
        <authorList>
            <person name="Hao L."/>
        </authorList>
    </citation>
    <scope>NUCLEOTIDE SEQUENCE</scope>
</reference>
<dbReference type="InterPro" id="IPR004601">
    <property type="entry name" value="UvdE"/>
</dbReference>
<evidence type="ECO:0000256" key="1">
    <source>
        <dbReference type="ARBA" id="ARBA00022722"/>
    </source>
</evidence>
<dbReference type="AlphaFoldDB" id="A0A485LUG5"/>
<dbReference type="Gene3D" id="3.20.20.150">
    <property type="entry name" value="Divalent-metal-dependent TIM barrel enzymes"/>
    <property type="match status" value="1"/>
</dbReference>
<evidence type="ECO:0000256" key="4">
    <source>
        <dbReference type="ARBA" id="ARBA00022769"/>
    </source>
</evidence>
<dbReference type="Pfam" id="PF03851">
    <property type="entry name" value="UvdE"/>
    <property type="match status" value="1"/>
</dbReference>
<keyword evidence="6" id="KW-0234">DNA repair</keyword>
<accession>A0A485LUG5</accession>
<dbReference type="GO" id="GO:0004519">
    <property type="term" value="F:endonuclease activity"/>
    <property type="evidence" value="ECO:0007669"/>
    <property type="project" value="UniProtKB-KW"/>
</dbReference>
<gene>
    <name evidence="7" type="primary">uvsE</name>
    <name evidence="7" type="ORF">SCFA_1320004</name>
</gene>
<dbReference type="SUPFAM" id="SSF51658">
    <property type="entry name" value="Xylose isomerase-like"/>
    <property type="match status" value="1"/>
</dbReference>
<dbReference type="NCBIfam" id="TIGR00629">
    <property type="entry name" value="uvde"/>
    <property type="match status" value="1"/>
</dbReference>
<dbReference type="GO" id="GO:0009411">
    <property type="term" value="P:response to UV"/>
    <property type="evidence" value="ECO:0007669"/>
    <property type="project" value="InterPro"/>
</dbReference>
<dbReference type="PANTHER" id="PTHR31290">
    <property type="entry name" value="UV-DAMAGE ENDONUCLEASE"/>
    <property type="match status" value="1"/>
</dbReference>
<dbReference type="EC" id="3.-.-.-" evidence="7"/>
<dbReference type="GO" id="GO:0006289">
    <property type="term" value="P:nucleotide-excision repair"/>
    <property type="evidence" value="ECO:0007669"/>
    <property type="project" value="InterPro"/>
</dbReference>
<proteinExistence type="predicted"/>
<keyword evidence="5 7" id="KW-0378">Hydrolase</keyword>
<evidence type="ECO:0000256" key="5">
    <source>
        <dbReference type="ARBA" id="ARBA00022801"/>
    </source>
</evidence>
<dbReference type="PANTHER" id="PTHR31290:SF5">
    <property type="entry name" value="UV-DAMAGE ENDONUCLEASE"/>
    <property type="match status" value="1"/>
</dbReference>
<keyword evidence="2 7" id="KW-0255">Endonuclease</keyword>
<dbReference type="InterPro" id="IPR036237">
    <property type="entry name" value="Xyl_isomerase-like_sf"/>
</dbReference>
<keyword evidence="3" id="KW-0227">DNA damage</keyword>
<keyword evidence="1" id="KW-0540">Nuclease</keyword>
<organism evidence="7">
    <name type="scientific">anaerobic digester metagenome</name>
    <dbReference type="NCBI Taxonomy" id="1263854"/>
    <lineage>
        <taxon>unclassified sequences</taxon>
        <taxon>metagenomes</taxon>
        <taxon>ecological metagenomes</taxon>
    </lineage>
</organism>
<keyword evidence="4" id="KW-0228">DNA excision</keyword>
<evidence type="ECO:0000313" key="7">
    <source>
        <dbReference type="EMBL" id="VFU11699.1"/>
    </source>
</evidence>